<organism evidence="1 2">
    <name type="scientific">Peronospora matthiolae</name>
    <dbReference type="NCBI Taxonomy" id="2874970"/>
    <lineage>
        <taxon>Eukaryota</taxon>
        <taxon>Sar</taxon>
        <taxon>Stramenopiles</taxon>
        <taxon>Oomycota</taxon>
        <taxon>Peronosporomycetes</taxon>
        <taxon>Peronosporales</taxon>
        <taxon>Peronosporaceae</taxon>
        <taxon>Peronospora</taxon>
    </lineage>
</organism>
<dbReference type="EMBL" id="CAKLBY020000016">
    <property type="protein sequence ID" value="CAK7899906.1"/>
    <property type="molecule type" value="Genomic_DNA"/>
</dbReference>
<reference evidence="1" key="1">
    <citation type="submission" date="2024-01" db="EMBL/GenBank/DDBJ databases">
        <authorList>
            <person name="Webb A."/>
        </authorList>
    </citation>
    <scope>NUCLEOTIDE SEQUENCE</scope>
    <source>
        <strain evidence="1">Pm1</strain>
    </source>
</reference>
<protein>
    <submittedName>
        <fullName evidence="1">Uncharacterized protein</fullName>
    </submittedName>
</protein>
<sequence>MIISTAKIMLALTSMWSMQEKHEDVLNTYVRAEREAHLDIWLQVPRVMTVSTARYTDVSARMQVRFS</sequence>
<evidence type="ECO:0000313" key="1">
    <source>
        <dbReference type="EMBL" id="CAK7899906.1"/>
    </source>
</evidence>
<gene>
    <name evidence="1" type="ORF">PM001_LOCUS1967</name>
</gene>
<dbReference type="AlphaFoldDB" id="A0AAV1T620"/>
<proteinExistence type="predicted"/>
<comment type="caution">
    <text evidence="1">The sequence shown here is derived from an EMBL/GenBank/DDBJ whole genome shotgun (WGS) entry which is preliminary data.</text>
</comment>
<name>A0AAV1T620_9STRA</name>
<accession>A0AAV1T620</accession>
<evidence type="ECO:0000313" key="2">
    <source>
        <dbReference type="Proteomes" id="UP001162060"/>
    </source>
</evidence>
<dbReference type="Proteomes" id="UP001162060">
    <property type="component" value="Unassembled WGS sequence"/>
</dbReference>